<evidence type="ECO:0000313" key="3">
    <source>
        <dbReference type="Proteomes" id="UP000177652"/>
    </source>
</evidence>
<sequence>MRASNRTIVVVLAILVAGVFAFLYFRGNYPGDLRTDVTQEGIALTAPESGQGEITVADNGKALSYPVGSKFTVTLDSTLYPENALSCAPPNSGVVRTVKNTKEVQPPFYVRTFEVMGPGTCTMTNTRFIAAIVATGNMQ</sequence>
<keyword evidence="1" id="KW-0812">Transmembrane</keyword>
<feature type="transmembrane region" description="Helical" evidence="1">
    <location>
        <begin position="7"/>
        <end position="25"/>
    </location>
</feature>
<protein>
    <submittedName>
        <fullName evidence="2">Uncharacterized protein</fullName>
    </submittedName>
</protein>
<comment type="caution">
    <text evidence="2">The sequence shown here is derived from an EMBL/GenBank/DDBJ whole genome shotgun (WGS) entry which is preliminary data.</text>
</comment>
<keyword evidence="1" id="KW-1133">Transmembrane helix</keyword>
<evidence type="ECO:0000313" key="2">
    <source>
        <dbReference type="EMBL" id="OGG65542.1"/>
    </source>
</evidence>
<keyword evidence="1" id="KW-0472">Membrane</keyword>
<evidence type="ECO:0000256" key="1">
    <source>
        <dbReference type="SAM" id="Phobius"/>
    </source>
</evidence>
<reference evidence="2 3" key="1">
    <citation type="journal article" date="2016" name="Nat. Commun.">
        <title>Thousands of microbial genomes shed light on interconnected biogeochemical processes in an aquifer system.</title>
        <authorList>
            <person name="Anantharaman K."/>
            <person name="Brown C.T."/>
            <person name="Hug L.A."/>
            <person name="Sharon I."/>
            <person name="Castelle C.J."/>
            <person name="Probst A.J."/>
            <person name="Thomas B.C."/>
            <person name="Singh A."/>
            <person name="Wilkins M.J."/>
            <person name="Karaoz U."/>
            <person name="Brodie E.L."/>
            <person name="Williams K.H."/>
            <person name="Hubbard S.S."/>
            <person name="Banfield J.F."/>
        </authorList>
    </citation>
    <scope>NUCLEOTIDE SEQUENCE [LARGE SCALE GENOMIC DNA]</scope>
</reference>
<gene>
    <name evidence="2" type="ORF">A3D71_00375</name>
</gene>
<dbReference type="EMBL" id="MFLK01000044">
    <property type="protein sequence ID" value="OGG65542.1"/>
    <property type="molecule type" value="Genomic_DNA"/>
</dbReference>
<organism evidence="2 3">
    <name type="scientific">Candidatus Kaiserbacteria bacterium RIFCSPHIGHO2_02_FULL_55_20</name>
    <dbReference type="NCBI Taxonomy" id="1798497"/>
    <lineage>
        <taxon>Bacteria</taxon>
        <taxon>Candidatus Kaiseribacteriota</taxon>
    </lineage>
</organism>
<proteinExistence type="predicted"/>
<dbReference type="Proteomes" id="UP000177652">
    <property type="component" value="Unassembled WGS sequence"/>
</dbReference>
<dbReference type="AlphaFoldDB" id="A0A1F6DX22"/>
<accession>A0A1F6DX22</accession>
<name>A0A1F6DX22_9BACT</name>